<accession>A0AAV4J8U9</accession>
<keyword evidence="2" id="KW-1185">Reference proteome</keyword>
<dbReference type="Proteomes" id="UP000762676">
    <property type="component" value="Unassembled WGS sequence"/>
</dbReference>
<dbReference type="AlphaFoldDB" id="A0AAV4J8U9"/>
<evidence type="ECO:0000313" key="2">
    <source>
        <dbReference type="Proteomes" id="UP000762676"/>
    </source>
</evidence>
<sequence>MMYFREGWPGLSPFRGKDGNILSKFFFRQLQDSISCETGCLFYETRLLSSSWEFTSVSHCTSEALKLTSSGPSSETSVCESALSSSKTVCAGLPQSRRSWRTPYNCRNPCHS</sequence>
<comment type="caution">
    <text evidence="1">The sequence shown here is derived from an EMBL/GenBank/DDBJ whole genome shotgun (WGS) entry which is preliminary data.</text>
</comment>
<dbReference type="EMBL" id="BMAT01013714">
    <property type="protein sequence ID" value="GFS18765.1"/>
    <property type="molecule type" value="Genomic_DNA"/>
</dbReference>
<proteinExistence type="predicted"/>
<gene>
    <name evidence="1" type="ORF">ElyMa_006856100</name>
</gene>
<reference evidence="1 2" key="1">
    <citation type="journal article" date="2021" name="Elife">
        <title>Chloroplast acquisition without the gene transfer in kleptoplastic sea slugs, Plakobranchus ocellatus.</title>
        <authorList>
            <person name="Maeda T."/>
            <person name="Takahashi S."/>
            <person name="Yoshida T."/>
            <person name="Shimamura S."/>
            <person name="Takaki Y."/>
            <person name="Nagai Y."/>
            <person name="Toyoda A."/>
            <person name="Suzuki Y."/>
            <person name="Arimoto A."/>
            <person name="Ishii H."/>
            <person name="Satoh N."/>
            <person name="Nishiyama T."/>
            <person name="Hasebe M."/>
            <person name="Maruyama T."/>
            <person name="Minagawa J."/>
            <person name="Obokata J."/>
            <person name="Shigenobu S."/>
        </authorList>
    </citation>
    <scope>NUCLEOTIDE SEQUENCE [LARGE SCALE GENOMIC DNA]</scope>
</reference>
<evidence type="ECO:0000313" key="1">
    <source>
        <dbReference type="EMBL" id="GFS18765.1"/>
    </source>
</evidence>
<protein>
    <submittedName>
        <fullName evidence="1">Uncharacterized protein</fullName>
    </submittedName>
</protein>
<organism evidence="1 2">
    <name type="scientific">Elysia marginata</name>
    <dbReference type="NCBI Taxonomy" id="1093978"/>
    <lineage>
        <taxon>Eukaryota</taxon>
        <taxon>Metazoa</taxon>
        <taxon>Spiralia</taxon>
        <taxon>Lophotrochozoa</taxon>
        <taxon>Mollusca</taxon>
        <taxon>Gastropoda</taxon>
        <taxon>Heterobranchia</taxon>
        <taxon>Euthyneura</taxon>
        <taxon>Panpulmonata</taxon>
        <taxon>Sacoglossa</taxon>
        <taxon>Placobranchoidea</taxon>
        <taxon>Plakobranchidae</taxon>
        <taxon>Elysia</taxon>
    </lineage>
</organism>
<name>A0AAV4J8U9_9GAST</name>